<keyword evidence="3" id="KW-1185">Reference proteome</keyword>
<accession>A0AAE1VFI3</accession>
<proteinExistence type="predicted"/>
<reference evidence="2" key="1">
    <citation type="submission" date="2023-12" db="EMBL/GenBank/DDBJ databases">
        <title>Genome assembly of Anisodus tanguticus.</title>
        <authorList>
            <person name="Wang Y.-J."/>
        </authorList>
    </citation>
    <scope>NUCLEOTIDE SEQUENCE</scope>
    <source>
        <strain evidence="2">KB-2021</strain>
        <tissue evidence="2">Leaf</tissue>
    </source>
</reference>
<comment type="caution">
    <text evidence="2">The sequence shown here is derived from an EMBL/GenBank/DDBJ whole genome shotgun (WGS) entry which is preliminary data.</text>
</comment>
<evidence type="ECO:0000313" key="3">
    <source>
        <dbReference type="Proteomes" id="UP001291623"/>
    </source>
</evidence>
<organism evidence="2 3">
    <name type="scientific">Anisodus tanguticus</name>
    <dbReference type="NCBI Taxonomy" id="243964"/>
    <lineage>
        <taxon>Eukaryota</taxon>
        <taxon>Viridiplantae</taxon>
        <taxon>Streptophyta</taxon>
        <taxon>Embryophyta</taxon>
        <taxon>Tracheophyta</taxon>
        <taxon>Spermatophyta</taxon>
        <taxon>Magnoliopsida</taxon>
        <taxon>eudicotyledons</taxon>
        <taxon>Gunneridae</taxon>
        <taxon>Pentapetalae</taxon>
        <taxon>asterids</taxon>
        <taxon>lamiids</taxon>
        <taxon>Solanales</taxon>
        <taxon>Solanaceae</taxon>
        <taxon>Solanoideae</taxon>
        <taxon>Hyoscyameae</taxon>
        <taxon>Anisodus</taxon>
    </lineage>
</organism>
<dbReference type="InterPro" id="IPR013149">
    <property type="entry name" value="ADH-like_C"/>
</dbReference>
<dbReference type="Gene3D" id="3.40.50.720">
    <property type="entry name" value="NAD(P)-binding Rossmann-like Domain"/>
    <property type="match status" value="1"/>
</dbReference>
<dbReference type="AlphaFoldDB" id="A0AAE1VFI3"/>
<evidence type="ECO:0000259" key="1">
    <source>
        <dbReference type="Pfam" id="PF00107"/>
    </source>
</evidence>
<name>A0AAE1VFI3_9SOLA</name>
<dbReference type="InterPro" id="IPR036291">
    <property type="entry name" value="NAD(P)-bd_dom_sf"/>
</dbReference>
<evidence type="ECO:0000313" key="2">
    <source>
        <dbReference type="EMBL" id="KAK4367102.1"/>
    </source>
</evidence>
<dbReference type="Pfam" id="PF00107">
    <property type="entry name" value="ADH_zinc_N"/>
    <property type="match status" value="1"/>
</dbReference>
<sequence length="55" mass="6043">MTDFINPNKDCKTSSISDMIKDVTGGLGVHYVFECTGIPSMLNEAIEASKLNYDK</sequence>
<dbReference type="Proteomes" id="UP001291623">
    <property type="component" value="Unassembled WGS sequence"/>
</dbReference>
<protein>
    <recommendedName>
        <fullName evidence="1">Alcohol dehydrogenase-like C-terminal domain-containing protein</fullName>
    </recommendedName>
</protein>
<feature type="domain" description="Alcohol dehydrogenase-like C-terminal" evidence="1">
    <location>
        <begin position="2"/>
        <end position="49"/>
    </location>
</feature>
<dbReference type="EMBL" id="JAVYJV010000007">
    <property type="protein sequence ID" value="KAK4367102.1"/>
    <property type="molecule type" value="Genomic_DNA"/>
</dbReference>
<gene>
    <name evidence="2" type="ORF">RND71_014982</name>
</gene>
<dbReference type="SUPFAM" id="SSF51735">
    <property type="entry name" value="NAD(P)-binding Rossmann-fold domains"/>
    <property type="match status" value="1"/>
</dbReference>